<dbReference type="InterPro" id="IPR025749">
    <property type="entry name" value="Sphingomyelin_synth-like_dom"/>
</dbReference>
<comment type="subcellular location">
    <subcellularLocation>
        <location evidence="1">Membrane</location>
        <topology evidence="1">Multi-pass membrane protein</topology>
    </subcellularLocation>
</comment>
<feature type="domain" description="Sphingomyelin synthase-like" evidence="11">
    <location>
        <begin position="176"/>
        <end position="244"/>
    </location>
</feature>
<dbReference type="EMBL" id="JABAHT010000719">
    <property type="protein sequence ID" value="KAF4652483.1"/>
    <property type="molecule type" value="Genomic_DNA"/>
</dbReference>
<evidence type="ECO:0000256" key="3">
    <source>
        <dbReference type="ARBA" id="ARBA00022679"/>
    </source>
</evidence>
<feature type="transmembrane region" description="Helical" evidence="10">
    <location>
        <begin position="122"/>
        <end position="146"/>
    </location>
</feature>
<evidence type="ECO:0000259" key="11">
    <source>
        <dbReference type="Pfam" id="PF14360"/>
    </source>
</evidence>
<keyword evidence="7" id="KW-0443">Lipid metabolism</keyword>
<feature type="compositionally biased region" description="Low complexity" evidence="9">
    <location>
        <begin position="297"/>
        <end position="312"/>
    </location>
</feature>
<evidence type="ECO:0000313" key="13">
    <source>
        <dbReference type="EMBL" id="KAF4654394.1"/>
    </source>
</evidence>
<dbReference type="GO" id="GO:0033188">
    <property type="term" value="F:sphingomyelin synthase activity"/>
    <property type="evidence" value="ECO:0007669"/>
    <property type="project" value="TreeGrafter"/>
</dbReference>
<keyword evidence="3" id="KW-0808">Transferase</keyword>
<dbReference type="GO" id="GO:0005886">
    <property type="term" value="C:plasma membrane"/>
    <property type="evidence" value="ECO:0007669"/>
    <property type="project" value="TreeGrafter"/>
</dbReference>
<evidence type="ECO:0000256" key="5">
    <source>
        <dbReference type="ARBA" id="ARBA00022919"/>
    </source>
</evidence>
<evidence type="ECO:0000313" key="12">
    <source>
        <dbReference type="EMBL" id="KAF4652483.1"/>
    </source>
</evidence>
<dbReference type="AlphaFoldDB" id="A0A7J6KYQ9"/>
<gene>
    <name evidence="13" type="ORF">FOL46_008740</name>
    <name evidence="12" type="ORF">FOZ61_009636</name>
</gene>
<accession>A0A7J6KYQ9</accession>
<evidence type="ECO:0000313" key="15">
    <source>
        <dbReference type="Proteomes" id="UP000572268"/>
    </source>
</evidence>
<evidence type="ECO:0000313" key="14">
    <source>
        <dbReference type="Proteomes" id="UP000570595"/>
    </source>
</evidence>
<reference evidence="14 15" key="1">
    <citation type="submission" date="2020-04" db="EMBL/GenBank/DDBJ databases">
        <title>Perkinsus olseni comparative genomics.</title>
        <authorList>
            <person name="Bogema D.R."/>
        </authorList>
    </citation>
    <scope>NUCLEOTIDE SEQUENCE [LARGE SCALE GENOMIC DNA]</scope>
    <source>
        <strain evidence="12">ATCC PRA-179</strain>
        <strain evidence="13">ATCC PRA-31</strain>
    </source>
</reference>
<dbReference type="Proteomes" id="UP000572268">
    <property type="component" value="Unassembled WGS sequence"/>
</dbReference>
<evidence type="ECO:0000256" key="2">
    <source>
        <dbReference type="ARBA" id="ARBA00005441"/>
    </source>
</evidence>
<name>A0A7J6KYQ9_PEROL</name>
<organism evidence="12 14">
    <name type="scientific">Perkinsus olseni</name>
    <name type="common">Perkinsus atlanticus</name>
    <dbReference type="NCBI Taxonomy" id="32597"/>
    <lineage>
        <taxon>Eukaryota</taxon>
        <taxon>Sar</taxon>
        <taxon>Alveolata</taxon>
        <taxon>Perkinsozoa</taxon>
        <taxon>Perkinsea</taxon>
        <taxon>Perkinsida</taxon>
        <taxon>Perkinsidae</taxon>
        <taxon>Perkinsus</taxon>
    </lineage>
</organism>
<feature type="transmembrane region" description="Helical" evidence="10">
    <location>
        <begin position="180"/>
        <end position="200"/>
    </location>
</feature>
<evidence type="ECO:0000256" key="8">
    <source>
        <dbReference type="ARBA" id="ARBA00023136"/>
    </source>
</evidence>
<evidence type="ECO:0000256" key="10">
    <source>
        <dbReference type="SAM" id="Phobius"/>
    </source>
</evidence>
<keyword evidence="5" id="KW-0746">Sphingolipid metabolism</keyword>
<dbReference type="GO" id="GO:0005789">
    <property type="term" value="C:endoplasmic reticulum membrane"/>
    <property type="evidence" value="ECO:0007669"/>
    <property type="project" value="TreeGrafter"/>
</dbReference>
<proteinExistence type="inferred from homology"/>
<sequence>MTGPSLRSFFKARKAYMREALPVELAVLKKGWPYMVGGLISLLVHNWVHNMAYYFAAKYQVYGPYKGPNNNIHDFGFEWFGTAFVDWSFPPGDIVLYITLVIAIVYALRPLVFSFPTRTMNILWRVLTMSIFTVTGRCISFIFTLLPSSAQHCSEDEFDPPKNWGEIFTHLSVSGGCSDLVYSGHMMYAILATCAIFRYAQNWYIKITCLALNILQGFVIVASRAHYSVDVIVAAYTIPAFWCTFAYFVPEDIGPNSVPLPKTSLDVGVPAVLPDSRGGGVPDLELGGATGASSSSVSAAAQASSPHAVAAVEAPREQ</sequence>
<dbReference type="Pfam" id="PF14360">
    <property type="entry name" value="PAP2_C"/>
    <property type="match status" value="1"/>
</dbReference>
<dbReference type="GO" id="GO:0000139">
    <property type="term" value="C:Golgi membrane"/>
    <property type="evidence" value="ECO:0007669"/>
    <property type="project" value="TreeGrafter"/>
</dbReference>
<dbReference type="GO" id="GO:0047493">
    <property type="term" value="F:ceramide cholinephosphotransferase activity"/>
    <property type="evidence" value="ECO:0007669"/>
    <property type="project" value="TreeGrafter"/>
</dbReference>
<dbReference type="PANTHER" id="PTHR21290">
    <property type="entry name" value="SPHINGOMYELIN SYNTHETASE"/>
    <property type="match status" value="1"/>
</dbReference>
<comment type="caution">
    <text evidence="12">The sequence shown here is derived from an EMBL/GenBank/DDBJ whole genome shotgun (WGS) entry which is preliminary data.</text>
</comment>
<evidence type="ECO:0000256" key="4">
    <source>
        <dbReference type="ARBA" id="ARBA00022692"/>
    </source>
</evidence>
<feature type="region of interest" description="Disordered" evidence="9">
    <location>
        <begin position="297"/>
        <end position="318"/>
    </location>
</feature>
<keyword evidence="8 10" id="KW-0472">Membrane</keyword>
<evidence type="ECO:0000256" key="6">
    <source>
        <dbReference type="ARBA" id="ARBA00022989"/>
    </source>
</evidence>
<dbReference type="InterPro" id="IPR045221">
    <property type="entry name" value="Sphingomyelin_synth-like"/>
</dbReference>
<dbReference type="EMBL" id="JABANN010000724">
    <property type="protein sequence ID" value="KAF4654394.1"/>
    <property type="molecule type" value="Genomic_DNA"/>
</dbReference>
<evidence type="ECO:0000256" key="7">
    <source>
        <dbReference type="ARBA" id="ARBA00023098"/>
    </source>
</evidence>
<feature type="transmembrane region" description="Helical" evidence="10">
    <location>
        <begin position="94"/>
        <end position="115"/>
    </location>
</feature>
<dbReference type="GO" id="GO:0046513">
    <property type="term" value="P:ceramide biosynthetic process"/>
    <property type="evidence" value="ECO:0007669"/>
    <property type="project" value="TreeGrafter"/>
</dbReference>
<dbReference type="OrthoDB" id="422827at2759"/>
<evidence type="ECO:0000256" key="9">
    <source>
        <dbReference type="SAM" id="MobiDB-lite"/>
    </source>
</evidence>
<evidence type="ECO:0000256" key="1">
    <source>
        <dbReference type="ARBA" id="ARBA00004141"/>
    </source>
</evidence>
<dbReference type="Proteomes" id="UP000570595">
    <property type="component" value="Unassembled WGS sequence"/>
</dbReference>
<comment type="similarity">
    <text evidence="2">Belongs to the sphingomyelin synthase family.</text>
</comment>
<protein>
    <recommendedName>
        <fullName evidence="11">Sphingomyelin synthase-like domain-containing protein</fullName>
    </recommendedName>
</protein>
<dbReference type="PANTHER" id="PTHR21290:SF62">
    <property type="entry name" value="PHOSPHATIDYLINOSITOL:CERAMIDE INOSITOLPHOSPHOTRANSFERASE 1-RELATED"/>
    <property type="match status" value="1"/>
</dbReference>
<keyword evidence="4 10" id="KW-0812">Transmembrane</keyword>
<keyword evidence="6 10" id="KW-1133">Transmembrane helix</keyword>